<sequence length="221" mass="25932">MPTRCLHSTIQTLASYIHFFFFYWVSDPSGQVPRHRCNVKSINTKKWAHVEPYLTRATANIHKVQSQSRIQPPSYNRMLLRPAKTQPKMKMKILRKETQYQRGYAKWKKLHEKERRKKETKCTPKKKYQTGWGEKKTPQNWYATFNRCVIAGISSCAYWKRLVTSFRVMHDNTSPDPIPPVGKIKVAKAKHQKSKPPSVIPELVSESGDNNVRERKILRKP</sequence>
<dbReference type="Proteomes" id="UP000277580">
    <property type="component" value="Unassembled WGS sequence"/>
</dbReference>
<evidence type="ECO:0000313" key="3">
    <source>
        <dbReference type="Proteomes" id="UP000277580"/>
    </source>
</evidence>
<feature type="compositionally biased region" description="Basic residues" evidence="1">
    <location>
        <begin position="185"/>
        <end position="194"/>
    </location>
</feature>
<organism evidence="2 3">
    <name type="scientific">Morchella conica CCBAS932</name>
    <dbReference type="NCBI Taxonomy" id="1392247"/>
    <lineage>
        <taxon>Eukaryota</taxon>
        <taxon>Fungi</taxon>
        <taxon>Dikarya</taxon>
        <taxon>Ascomycota</taxon>
        <taxon>Pezizomycotina</taxon>
        <taxon>Pezizomycetes</taxon>
        <taxon>Pezizales</taxon>
        <taxon>Morchellaceae</taxon>
        <taxon>Morchella</taxon>
    </lineage>
</organism>
<accession>A0A3N4L2P5</accession>
<dbReference type="InParanoid" id="A0A3N4L2P5"/>
<dbReference type="AlphaFoldDB" id="A0A3N4L2P5"/>
<evidence type="ECO:0000313" key="2">
    <source>
        <dbReference type="EMBL" id="RPB15978.1"/>
    </source>
</evidence>
<evidence type="ECO:0000256" key="1">
    <source>
        <dbReference type="SAM" id="MobiDB-lite"/>
    </source>
</evidence>
<proteinExistence type="predicted"/>
<name>A0A3N4L2P5_9PEZI</name>
<dbReference type="EMBL" id="ML119111">
    <property type="protein sequence ID" value="RPB15978.1"/>
    <property type="molecule type" value="Genomic_DNA"/>
</dbReference>
<keyword evidence="3" id="KW-1185">Reference proteome</keyword>
<gene>
    <name evidence="2" type="ORF">P167DRAFT_384836</name>
</gene>
<protein>
    <submittedName>
        <fullName evidence="2">Uncharacterized protein</fullName>
    </submittedName>
</protein>
<reference evidence="2 3" key="1">
    <citation type="journal article" date="2018" name="Nat. Ecol. Evol.">
        <title>Pezizomycetes genomes reveal the molecular basis of ectomycorrhizal truffle lifestyle.</title>
        <authorList>
            <person name="Murat C."/>
            <person name="Payen T."/>
            <person name="Noel B."/>
            <person name="Kuo A."/>
            <person name="Morin E."/>
            <person name="Chen J."/>
            <person name="Kohler A."/>
            <person name="Krizsan K."/>
            <person name="Balestrini R."/>
            <person name="Da Silva C."/>
            <person name="Montanini B."/>
            <person name="Hainaut M."/>
            <person name="Levati E."/>
            <person name="Barry K.W."/>
            <person name="Belfiori B."/>
            <person name="Cichocki N."/>
            <person name="Clum A."/>
            <person name="Dockter R.B."/>
            <person name="Fauchery L."/>
            <person name="Guy J."/>
            <person name="Iotti M."/>
            <person name="Le Tacon F."/>
            <person name="Lindquist E.A."/>
            <person name="Lipzen A."/>
            <person name="Malagnac F."/>
            <person name="Mello A."/>
            <person name="Molinier V."/>
            <person name="Miyauchi S."/>
            <person name="Poulain J."/>
            <person name="Riccioni C."/>
            <person name="Rubini A."/>
            <person name="Sitrit Y."/>
            <person name="Splivallo R."/>
            <person name="Traeger S."/>
            <person name="Wang M."/>
            <person name="Zifcakova L."/>
            <person name="Wipf D."/>
            <person name="Zambonelli A."/>
            <person name="Paolocci F."/>
            <person name="Nowrousian M."/>
            <person name="Ottonello S."/>
            <person name="Baldrian P."/>
            <person name="Spatafora J.W."/>
            <person name="Henrissat B."/>
            <person name="Nagy L.G."/>
            <person name="Aury J.M."/>
            <person name="Wincker P."/>
            <person name="Grigoriev I.V."/>
            <person name="Bonfante P."/>
            <person name="Martin F.M."/>
        </authorList>
    </citation>
    <scope>NUCLEOTIDE SEQUENCE [LARGE SCALE GENOMIC DNA]</scope>
    <source>
        <strain evidence="2 3">CCBAS932</strain>
    </source>
</reference>
<feature type="region of interest" description="Disordered" evidence="1">
    <location>
        <begin position="172"/>
        <end position="221"/>
    </location>
</feature>